<dbReference type="GO" id="GO:0030688">
    <property type="term" value="C:preribosome, small subunit precursor"/>
    <property type="evidence" value="ECO:0007669"/>
    <property type="project" value="InterPro"/>
</dbReference>
<dbReference type="PANTHER" id="PTHR13026">
    <property type="entry name" value="NNP-1 PROTEIN NOVEL NUCLEAR PROTEIN 1 NOP52"/>
    <property type="match status" value="1"/>
</dbReference>
<feature type="compositionally biased region" description="Polar residues" evidence="5">
    <location>
        <begin position="365"/>
        <end position="378"/>
    </location>
</feature>
<evidence type="ECO:0000313" key="6">
    <source>
        <dbReference type="EMBL" id="KAJ1920135.1"/>
    </source>
</evidence>
<feature type="compositionally biased region" description="Polar residues" evidence="5">
    <location>
        <begin position="524"/>
        <end position="534"/>
    </location>
</feature>
<comment type="caution">
    <text evidence="6">The sequence shown here is derived from an EMBL/GenBank/DDBJ whole genome shotgun (WGS) entry which is preliminary data.</text>
</comment>
<sequence>MASLANGDTTFGKQLAHTDKEVRDEAVEQLKRYLSREVEMEKLDMMKIWKGLFYCFWMSDKPLVQQELATSLADLALSIKGEDQWLYIRCFWETMAREWLGLDKHRLDKFYLLMRRVFYISLQALHQSNWDKDALNEFASIYQDTALSPGDYRVPDSLRCHIGDIFIDELTRLNVEINMESEDVQTIPVAAILEPAIHYMSRTKDIHIFKKLLSKIFVPLSLQAQKAETEKKPKMALNYIDRGNSETGPLNTVNFLKNAIPDIKQRLLQITEDESVFTAGRRRIATIYEKFCIDFLVEGDPDSHIKPTSLKVQTPMERKANKKAKRKKQKRAKAKSDDKEKTPGVAKEKNGSPVSSKLNKERTNVQKQKTPDTNNKPSVTKKEPTKDLSTTEDAWKISEKPKTKKRAQDADEVASQAGFQVDTIKVTPQRPNKKLSATTEPGPNRVKSKGHASPSSEKRRLKWAQDLSSVKRFRKEVPISPIATPLEQSPMPTKSALRKVSAFPDVPNLINGSPLGGNKKKSGDSLTELSKSSESNSKQAKKATKAKAKKSSPGPKKK</sequence>
<keyword evidence="3" id="KW-0698">rRNA processing</keyword>
<evidence type="ECO:0000256" key="5">
    <source>
        <dbReference type="SAM" id="MobiDB-lite"/>
    </source>
</evidence>
<dbReference type="OrthoDB" id="74910at2759"/>
<reference evidence="6" key="1">
    <citation type="submission" date="2022-07" db="EMBL/GenBank/DDBJ databases">
        <title>Phylogenomic reconstructions and comparative analyses of Kickxellomycotina fungi.</title>
        <authorList>
            <person name="Reynolds N.K."/>
            <person name="Stajich J.E."/>
            <person name="Barry K."/>
            <person name="Grigoriev I.V."/>
            <person name="Crous P."/>
            <person name="Smith M.E."/>
        </authorList>
    </citation>
    <scope>NUCLEOTIDE SEQUENCE</scope>
    <source>
        <strain evidence="6">NBRC 100468</strain>
    </source>
</reference>
<proteinExistence type="inferred from homology"/>
<evidence type="ECO:0000313" key="7">
    <source>
        <dbReference type="Proteomes" id="UP001150538"/>
    </source>
</evidence>
<dbReference type="Pfam" id="PF05997">
    <property type="entry name" value="Nop52"/>
    <property type="match status" value="1"/>
</dbReference>
<evidence type="ECO:0000256" key="4">
    <source>
        <dbReference type="ARBA" id="ARBA00023242"/>
    </source>
</evidence>
<dbReference type="Proteomes" id="UP001150538">
    <property type="component" value="Unassembled WGS sequence"/>
</dbReference>
<feature type="region of interest" description="Disordered" evidence="5">
    <location>
        <begin position="481"/>
        <end position="558"/>
    </location>
</feature>
<comment type="similarity">
    <text evidence="2">Belongs to the RRP1 family.</text>
</comment>
<feature type="compositionally biased region" description="Basic and acidic residues" evidence="5">
    <location>
        <begin position="334"/>
        <end position="350"/>
    </location>
</feature>
<feature type="compositionally biased region" description="Basic residues" evidence="5">
    <location>
        <begin position="539"/>
        <end position="558"/>
    </location>
</feature>
<dbReference type="GO" id="GO:0005634">
    <property type="term" value="C:nucleus"/>
    <property type="evidence" value="ECO:0007669"/>
    <property type="project" value="UniProtKB-SubCell"/>
</dbReference>
<gene>
    <name evidence="6" type="ORF">H4219_001508</name>
</gene>
<keyword evidence="4" id="KW-0539">Nucleus</keyword>
<evidence type="ECO:0000256" key="1">
    <source>
        <dbReference type="ARBA" id="ARBA00004123"/>
    </source>
</evidence>
<feature type="compositionally biased region" description="Basic residues" evidence="5">
    <location>
        <begin position="320"/>
        <end position="333"/>
    </location>
</feature>
<accession>A0A9W7ZZY2</accession>
<comment type="subcellular location">
    <subcellularLocation>
        <location evidence="1">Nucleus</location>
    </subcellularLocation>
</comment>
<protein>
    <submittedName>
        <fullName evidence="6">Uncharacterized protein</fullName>
    </submittedName>
</protein>
<dbReference type="AlphaFoldDB" id="A0A9W7ZZY2"/>
<name>A0A9W7ZZY2_9FUNG</name>
<evidence type="ECO:0000256" key="3">
    <source>
        <dbReference type="ARBA" id="ARBA00022552"/>
    </source>
</evidence>
<keyword evidence="7" id="KW-1185">Reference proteome</keyword>
<feature type="region of interest" description="Disordered" evidence="5">
    <location>
        <begin position="304"/>
        <end position="463"/>
    </location>
</feature>
<organism evidence="6 7">
    <name type="scientific">Mycoemilia scoparia</name>
    <dbReference type="NCBI Taxonomy" id="417184"/>
    <lineage>
        <taxon>Eukaryota</taxon>
        <taxon>Fungi</taxon>
        <taxon>Fungi incertae sedis</taxon>
        <taxon>Zoopagomycota</taxon>
        <taxon>Kickxellomycotina</taxon>
        <taxon>Kickxellomycetes</taxon>
        <taxon>Kickxellales</taxon>
        <taxon>Kickxellaceae</taxon>
        <taxon>Mycoemilia</taxon>
    </lineage>
</organism>
<dbReference type="InterPro" id="IPR010301">
    <property type="entry name" value="RRP1"/>
</dbReference>
<dbReference type="PANTHER" id="PTHR13026:SF0">
    <property type="entry name" value="RIBOSOMAL RNA PROCESSING 1B"/>
    <property type="match status" value="1"/>
</dbReference>
<dbReference type="EMBL" id="JANBPU010000017">
    <property type="protein sequence ID" value="KAJ1920135.1"/>
    <property type="molecule type" value="Genomic_DNA"/>
</dbReference>
<dbReference type="GO" id="GO:0006364">
    <property type="term" value="P:rRNA processing"/>
    <property type="evidence" value="ECO:0007669"/>
    <property type="project" value="UniProtKB-KW"/>
</dbReference>
<evidence type="ECO:0000256" key="2">
    <source>
        <dbReference type="ARBA" id="ARBA00006374"/>
    </source>
</evidence>
<feature type="compositionally biased region" description="Basic and acidic residues" evidence="5">
    <location>
        <begin position="393"/>
        <end position="409"/>
    </location>
</feature>